<keyword evidence="3" id="KW-1185">Reference proteome</keyword>
<accession>A0A2Z6N7D4</accession>
<evidence type="ECO:0000313" key="3">
    <source>
        <dbReference type="Proteomes" id="UP000242715"/>
    </source>
</evidence>
<organism evidence="2 3">
    <name type="scientific">Trifolium subterraneum</name>
    <name type="common">Subterranean clover</name>
    <dbReference type="NCBI Taxonomy" id="3900"/>
    <lineage>
        <taxon>Eukaryota</taxon>
        <taxon>Viridiplantae</taxon>
        <taxon>Streptophyta</taxon>
        <taxon>Embryophyta</taxon>
        <taxon>Tracheophyta</taxon>
        <taxon>Spermatophyta</taxon>
        <taxon>Magnoliopsida</taxon>
        <taxon>eudicotyledons</taxon>
        <taxon>Gunneridae</taxon>
        <taxon>Pentapetalae</taxon>
        <taxon>rosids</taxon>
        <taxon>fabids</taxon>
        <taxon>Fabales</taxon>
        <taxon>Fabaceae</taxon>
        <taxon>Papilionoideae</taxon>
        <taxon>50 kb inversion clade</taxon>
        <taxon>NPAAA clade</taxon>
        <taxon>Hologalegina</taxon>
        <taxon>IRL clade</taxon>
        <taxon>Trifolieae</taxon>
        <taxon>Trifolium</taxon>
    </lineage>
</organism>
<dbReference type="GO" id="GO:0016887">
    <property type="term" value="F:ATP hydrolysis activity"/>
    <property type="evidence" value="ECO:0007669"/>
    <property type="project" value="InterPro"/>
</dbReference>
<dbReference type="InterPro" id="IPR011989">
    <property type="entry name" value="ARM-like"/>
</dbReference>
<dbReference type="PANTHER" id="PTHR36498:SF1">
    <property type="entry name" value="TATA-BINDING PROTEIN-ASSOCIATED FACTOR 172"/>
    <property type="match status" value="1"/>
</dbReference>
<keyword evidence="1" id="KW-0677">Repeat</keyword>
<dbReference type="GO" id="GO:0017025">
    <property type="term" value="F:TBP-class protein binding"/>
    <property type="evidence" value="ECO:0007669"/>
    <property type="project" value="InterPro"/>
</dbReference>
<dbReference type="InterPro" id="IPR000357">
    <property type="entry name" value="HEAT"/>
</dbReference>
<dbReference type="GO" id="GO:0003677">
    <property type="term" value="F:DNA binding"/>
    <property type="evidence" value="ECO:0007669"/>
    <property type="project" value="InterPro"/>
</dbReference>
<evidence type="ECO:0000313" key="2">
    <source>
        <dbReference type="EMBL" id="GAU37973.1"/>
    </source>
</evidence>
<evidence type="ECO:0000256" key="1">
    <source>
        <dbReference type="ARBA" id="ARBA00022737"/>
    </source>
</evidence>
<dbReference type="Pfam" id="PF02985">
    <property type="entry name" value="HEAT"/>
    <property type="match status" value="1"/>
</dbReference>
<gene>
    <name evidence="2" type="ORF">TSUD_269880</name>
</gene>
<dbReference type="EMBL" id="DF973696">
    <property type="protein sequence ID" value="GAU37973.1"/>
    <property type="molecule type" value="Genomic_DNA"/>
</dbReference>
<feature type="non-terminal residue" evidence="2">
    <location>
        <position position="107"/>
    </location>
</feature>
<dbReference type="Proteomes" id="UP000242715">
    <property type="component" value="Unassembled WGS sequence"/>
</dbReference>
<dbReference type="Gene3D" id="1.25.10.10">
    <property type="entry name" value="Leucine-rich Repeat Variant"/>
    <property type="match status" value="1"/>
</dbReference>
<reference evidence="3" key="1">
    <citation type="journal article" date="2017" name="Front. Plant Sci.">
        <title>Climate Clever Clovers: New Paradigm to Reduce the Environmental Footprint of Ruminants by Breeding Low Methanogenic Forages Utilizing Haplotype Variation.</title>
        <authorList>
            <person name="Kaur P."/>
            <person name="Appels R."/>
            <person name="Bayer P.E."/>
            <person name="Keeble-Gagnere G."/>
            <person name="Wang J."/>
            <person name="Hirakawa H."/>
            <person name="Shirasawa K."/>
            <person name="Vercoe P."/>
            <person name="Stefanova K."/>
            <person name="Durmic Z."/>
            <person name="Nichols P."/>
            <person name="Revell C."/>
            <person name="Isobe S.N."/>
            <person name="Edwards D."/>
            <person name="Erskine W."/>
        </authorList>
    </citation>
    <scope>NUCLEOTIDE SEQUENCE [LARGE SCALE GENOMIC DNA]</scope>
    <source>
        <strain evidence="3">cv. Daliak</strain>
    </source>
</reference>
<dbReference type="InterPro" id="IPR044972">
    <property type="entry name" value="Mot1"/>
</dbReference>
<dbReference type="OrthoDB" id="10252227at2759"/>
<dbReference type="SUPFAM" id="SSF48371">
    <property type="entry name" value="ARM repeat"/>
    <property type="match status" value="1"/>
</dbReference>
<proteinExistence type="predicted"/>
<protein>
    <recommendedName>
        <fullName evidence="4">TOG domain-containing protein</fullName>
    </recommendedName>
</protein>
<feature type="non-terminal residue" evidence="2">
    <location>
        <position position="1"/>
    </location>
</feature>
<dbReference type="PANTHER" id="PTHR36498">
    <property type="entry name" value="TATA-BINDING PROTEIN-ASSOCIATED FACTOR 172"/>
    <property type="match status" value="1"/>
</dbReference>
<dbReference type="AlphaFoldDB" id="A0A2Z6N7D4"/>
<name>A0A2Z6N7D4_TRISU</name>
<evidence type="ECO:0008006" key="4">
    <source>
        <dbReference type="Google" id="ProtNLM"/>
    </source>
</evidence>
<dbReference type="InterPro" id="IPR016024">
    <property type="entry name" value="ARM-type_fold"/>
</dbReference>
<sequence>GSTQATRLTAARQIGEIAKSHPQDLTSLLKKVSQYLRSKKWDTRVAAAHAIGSIAENVKHISLNELIGSVVTKMSESGISCSVDDLCAWPYLQAKITGSSFRRLFNQ</sequence>